<name>A0AAD4NVF0_9PLEO</name>
<accession>A0AAD4NVF0</accession>
<dbReference type="EMBL" id="JAANER010000001">
    <property type="protein sequence ID" value="KAG9196132.1"/>
    <property type="molecule type" value="Genomic_DNA"/>
</dbReference>
<organism evidence="1 2">
    <name type="scientific">Alternaria panax</name>
    <dbReference type="NCBI Taxonomy" id="48097"/>
    <lineage>
        <taxon>Eukaryota</taxon>
        <taxon>Fungi</taxon>
        <taxon>Dikarya</taxon>
        <taxon>Ascomycota</taxon>
        <taxon>Pezizomycotina</taxon>
        <taxon>Dothideomycetes</taxon>
        <taxon>Pleosporomycetidae</taxon>
        <taxon>Pleosporales</taxon>
        <taxon>Pleosporineae</taxon>
        <taxon>Pleosporaceae</taxon>
        <taxon>Alternaria</taxon>
        <taxon>Alternaria sect. Panax</taxon>
    </lineage>
</organism>
<reference evidence="1" key="1">
    <citation type="submission" date="2021-07" db="EMBL/GenBank/DDBJ databases">
        <title>Genome Resource of American Ginseng Black Spot Pathogen Alternaria panax.</title>
        <authorList>
            <person name="Qiu C."/>
            <person name="Wang W."/>
            <person name="Liu Z."/>
        </authorList>
    </citation>
    <scope>NUCLEOTIDE SEQUENCE</scope>
    <source>
        <strain evidence="1">BNCC115425</strain>
    </source>
</reference>
<sequence length="87" mass="9922">MSNLFATNDISWYMNSDVARPLTAEANCCFPNLECIRKAKTCSFTLIGENRDKYWLEIRAEEDQANTIKRARSAYDKSVTDAFSKAT</sequence>
<dbReference type="AlphaFoldDB" id="A0AAD4NVF0"/>
<evidence type="ECO:0000313" key="1">
    <source>
        <dbReference type="EMBL" id="KAG9196132.1"/>
    </source>
</evidence>
<protein>
    <submittedName>
        <fullName evidence="1">Uncharacterized protein</fullName>
    </submittedName>
</protein>
<comment type="caution">
    <text evidence="1">The sequence shown here is derived from an EMBL/GenBank/DDBJ whole genome shotgun (WGS) entry which is preliminary data.</text>
</comment>
<proteinExistence type="predicted"/>
<gene>
    <name evidence="1" type="ORF">G6011_01253</name>
</gene>
<dbReference type="Proteomes" id="UP001199106">
    <property type="component" value="Unassembled WGS sequence"/>
</dbReference>
<keyword evidence="2" id="KW-1185">Reference proteome</keyword>
<evidence type="ECO:0000313" key="2">
    <source>
        <dbReference type="Proteomes" id="UP001199106"/>
    </source>
</evidence>